<organism evidence="1 2">
    <name type="scientific">Hirundo rustica rustica</name>
    <dbReference type="NCBI Taxonomy" id="333673"/>
    <lineage>
        <taxon>Eukaryota</taxon>
        <taxon>Metazoa</taxon>
        <taxon>Chordata</taxon>
        <taxon>Craniata</taxon>
        <taxon>Vertebrata</taxon>
        <taxon>Euteleostomi</taxon>
        <taxon>Archelosauria</taxon>
        <taxon>Archosauria</taxon>
        <taxon>Dinosauria</taxon>
        <taxon>Saurischia</taxon>
        <taxon>Theropoda</taxon>
        <taxon>Coelurosauria</taxon>
        <taxon>Aves</taxon>
        <taxon>Neognathae</taxon>
        <taxon>Neoaves</taxon>
        <taxon>Telluraves</taxon>
        <taxon>Australaves</taxon>
        <taxon>Passeriformes</taxon>
        <taxon>Sylvioidea</taxon>
        <taxon>Hirundinidae</taxon>
        <taxon>Hirundo</taxon>
    </lineage>
</organism>
<sequence>MRHVYWSIRLEMVKGRYSIENLEAGIKEDFRNSAFRAHSSKPLNARILKCPHLPKEPRRGDENLLLRKKHKYPSSSGHLAFGFEGARRIHTEEEEGIA</sequence>
<name>A0A3M0JVP5_HIRRU</name>
<protein>
    <submittedName>
        <fullName evidence="1">Uncharacterized protein</fullName>
    </submittedName>
</protein>
<proteinExistence type="predicted"/>
<gene>
    <name evidence="1" type="ORF">DUI87_18084</name>
</gene>
<dbReference type="EMBL" id="QRBI01000123">
    <property type="protein sequence ID" value="RMC04909.1"/>
    <property type="molecule type" value="Genomic_DNA"/>
</dbReference>
<reference evidence="1 2" key="1">
    <citation type="submission" date="2018-07" db="EMBL/GenBank/DDBJ databases">
        <title>A high quality draft genome assembly of the barn swallow (H. rustica rustica).</title>
        <authorList>
            <person name="Formenti G."/>
            <person name="Chiara M."/>
            <person name="Poveda L."/>
            <person name="Francoijs K.-J."/>
            <person name="Bonisoli-Alquati A."/>
            <person name="Canova L."/>
            <person name="Gianfranceschi L."/>
            <person name="Horner D.S."/>
            <person name="Saino N."/>
        </authorList>
    </citation>
    <scope>NUCLEOTIDE SEQUENCE [LARGE SCALE GENOMIC DNA]</scope>
    <source>
        <strain evidence="1">Chelidonia</strain>
        <tissue evidence="1">Blood</tissue>
    </source>
</reference>
<dbReference type="Proteomes" id="UP000269221">
    <property type="component" value="Unassembled WGS sequence"/>
</dbReference>
<dbReference type="AlphaFoldDB" id="A0A3M0JVP5"/>
<comment type="caution">
    <text evidence="1">The sequence shown here is derived from an EMBL/GenBank/DDBJ whole genome shotgun (WGS) entry which is preliminary data.</text>
</comment>
<evidence type="ECO:0000313" key="1">
    <source>
        <dbReference type="EMBL" id="RMC04909.1"/>
    </source>
</evidence>
<accession>A0A3M0JVP5</accession>
<keyword evidence="2" id="KW-1185">Reference proteome</keyword>
<evidence type="ECO:0000313" key="2">
    <source>
        <dbReference type="Proteomes" id="UP000269221"/>
    </source>
</evidence>